<organism evidence="1 2">
    <name type="scientific">Fusarium ambrosium</name>
    <dbReference type="NCBI Taxonomy" id="131363"/>
    <lineage>
        <taxon>Eukaryota</taxon>
        <taxon>Fungi</taxon>
        <taxon>Dikarya</taxon>
        <taxon>Ascomycota</taxon>
        <taxon>Pezizomycotina</taxon>
        <taxon>Sordariomycetes</taxon>
        <taxon>Hypocreomycetidae</taxon>
        <taxon>Hypocreales</taxon>
        <taxon>Nectriaceae</taxon>
        <taxon>Fusarium</taxon>
        <taxon>Fusarium solani species complex</taxon>
    </lineage>
</organism>
<evidence type="ECO:0000313" key="2">
    <source>
        <dbReference type="Proteomes" id="UP000288429"/>
    </source>
</evidence>
<dbReference type="Gene3D" id="3.40.50.300">
    <property type="entry name" value="P-loop containing nucleotide triphosphate hydrolases"/>
    <property type="match status" value="1"/>
</dbReference>
<accession>A0A428RPX7</accession>
<evidence type="ECO:0008006" key="3">
    <source>
        <dbReference type="Google" id="ProtNLM"/>
    </source>
</evidence>
<gene>
    <name evidence="1" type="ORF">CDV31_017191</name>
</gene>
<reference evidence="1 2" key="1">
    <citation type="submission" date="2017-06" db="EMBL/GenBank/DDBJ databases">
        <title>Cmopartive genomic analysis of Ambrosia Fusariam Clade fungi.</title>
        <authorList>
            <person name="Stajich J.E."/>
            <person name="Carrillo J."/>
            <person name="Kijimoto T."/>
            <person name="Eskalen A."/>
            <person name="O'Donnell K."/>
            <person name="Kasson M."/>
        </authorList>
    </citation>
    <scope>NUCLEOTIDE SEQUENCE [LARGE SCALE GENOMIC DNA]</scope>
    <source>
        <strain evidence="1 2">NRRL 20438</strain>
    </source>
</reference>
<evidence type="ECO:0000313" key="1">
    <source>
        <dbReference type="EMBL" id="RSL79626.1"/>
    </source>
</evidence>
<proteinExistence type="predicted"/>
<keyword evidence="2" id="KW-1185">Reference proteome</keyword>
<dbReference type="Proteomes" id="UP000288429">
    <property type="component" value="Unassembled WGS sequence"/>
</dbReference>
<dbReference type="EMBL" id="NIZV01000886">
    <property type="protein sequence ID" value="RSL79626.1"/>
    <property type="molecule type" value="Genomic_DNA"/>
</dbReference>
<sequence length="540" mass="59095">MAPKSKKLKVSRFHDKAFEAHMELLSLNEKSEGLNDVYLAPMFMGHVGKHRVDLKREYSGRANILDQYGLLGRDLSTDQASDEDPRVFYNVAAPTSTFICGSQGSGKSHTLATLLENCLVQSEANLLPRPLTGLVFHYDTFISDTGGLACEAAHLSSHPGVQVRVLCPPTNVMNIKRIYSGMSNVSVQELRLGQADLNTKRMLDLMAVNSGQNARMPLYLHVVARVLRELRIQQQQRGGTFDYHGFKRALEAENLTESQSIPLQQRLETLESFMVKQVSSVGGFATQGFATQGSKRKKSLAAAFGGESSDWTPVSGQLTVVDLSCPCVTPEMACSLFNVCLGLFLEQETSLGRVVALDESHKYMADNVESQAFTESLLSTIRLQRHLGVRVIISTQEPTISTRLLDLCSMTIVHRFTSPAWLQVLKRHLAGGFDLSEINETDGYEGQQQQQGATRQTKNAKVVVYPAMSPLTLFSNVVQLRTGEALLFSPSAVVDAVQTSCTSGTDGTQAGWQAVLLGSGVMKVRVRDRITSDGGKSVMA</sequence>
<name>A0A428RPX7_9HYPO</name>
<comment type="caution">
    <text evidence="1">The sequence shown here is derived from an EMBL/GenBank/DDBJ whole genome shotgun (WGS) entry which is preliminary data.</text>
</comment>
<dbReference type="SUPFAM" id="SSF52540">
    <property type="entry name" value="P-loop containing nucleoside triphosphate hydrolases"/>
    <property type="match status" value="1"/>
</dbReference>
<dbReference type="AlphaFoldDB" id="A0A428RPX7"/>
<protein>
    <recommendedName>
        <fullName evidence="3">Zona occludens toxin N-terminal domain-containing protein</fullName>
    </recommendedName>
</protein>
<dbReference type="InterPro" id="IPR027417">
    <property type="entry name" value="P-loop_NTPase"/>
</dbReference>